<organism evidence="4 5">
    <name type="scientific">Rhodococcus hoagii</name>
    <name type="common">Corynebacterium equii</name>
    <dbReference type="NCBI Taxonomy" id="43767"/>
    <lineage>
        <taxon>Bacteria</taxon>
        <taxon>Bacillati</taxon>
        <taxon>Actinomycetota</taxon>
        <taxon>Actinomycetes</taxon>
        <taxon>Mycobacteriales</taxon>
        <taxon>Nocardiaceae</taxon>
        <taxon>Prescottella</taxon>
    </lineage>
</organism>
<sequence length="320" mass="32835">MTTTNAADSVRAMMLGVHVLDTLVRPVESIPEGQGGALVEQIAISPAGTAGGTGLVLSRLGVQVRAAGAIGDDVVGEMLTMLLEREGIDTSLLHRITGAQTSASVLPIRPDGSRPALHVVGANQFLGEHVPWDDLAGADFVHLGAVEFYGGDLGAQILERAHQHGAITSADSLAQGLPGVLDYIRAALPHIDYLLPNDEQVIGWTEASSLREGCERLLKLGARCVVATAGAEPTVVATADGITEVPAFPVDVVDTSGCGDAFSAGFLRGISLGLDVVGAAEFGNATAAHTAQGLGSAYGTYDADTVRAFIAARRPAEDLG</sequence>
<reference evidence="4" key="1">
    <citation type="journal article" date="2020" name="Environ. Microbiol.">
        <title>The novel and transferable erm(51) gene confers Macrolides, Lincosamides, and Streptogramins B (MLSB) resistance to clonal Rhodococcus equi in the environment.</title>
        <authorList>
            <person name="Huber L."/>
            <person name="Giguere S."/>
            <person name="Slovis N.M."/>
            <person name="Alvarez-Narvaez S."/>
            <person name="Hart K.A."/>
            <person name="Greiter M."/>
            <person name="Morris E.R.A."/>
            <person name="Cohen N.D."/>
        </authorList>
    </citation>
    <scope>NUCLEOTIDE SEQUENCE</scope>
    <source>
        <strain evidence="4">Lh_141_1</strain>
    </source>
</reference>
<dbReference type="GO" id="GO:0005829">
    <property type="term" value="C:cytosol"/>
    <property type="evidence" value="ECO:0007669"/>
    <property type="project" value="TreeGrafter"/>
</dbReference>
<dbReference type="GO" id="GO:0016301">
    <property type="term" value="F:kinase activity"/>
    <property type="evidence" value="ECO:0007669"/>
    <property type="project" value="UniProtKB-KW"/>
</dbReference>
<gene>
    <name evidence="4" type="ORF">GS505_06400</name>
</gene>
<proteinExistence type="predicted"/>
<keyword evidence="1" id="KW-0808">Transferase</keyword>
<dbReference type="PANTHER" id="PTHR10584">
    <property type="entry name" value="SUGAR KINASE"/>
    <property type="match status" value="1"/>
</dbReference>
<accession>A0AAE5CEH9</accession>
<evidence type="ECO:0000256" key="1">
    <source>
        <dbReference type="ARBA" id="ARBA00022679"/>
    </source>
</evidence>
<dbReference type="Pfam" id="PF00294">
    <property type="entry name" value="PfkB"/>
    <property type="match status" value="1"/>
</dbReference>
<evidence type="ECO:0000313" key="5">
    <source>
        <dbReference type="Proteomes" id="UP000605618"/>
    </source>
</evidence>
<name>A0AAE5CEH9_RHOHA</name>
<dbReference type="SUPFAM" id="SSF53613">
    <property type="entry name" value="Ribokinase-like"/>
    <property type="match status" value="1"/>
</dbReference>
<evidence type="ECO:0000256" key="2">
    <source>
        <dbReference type="ARBA" id="ARBA00022777"/>
    </source>
</evidence>
<protein>
    <submittedName>
        <fullName evidence="4">Carbohydrate kinase family protein</fullName>
    </submittedName>
</protein>
<comment type="caution">
    <text evidence="4">The sequence shown here is derived from an EMBL/GenBank/DDBJ whole genome shotgun (WGS) entry which is preliminary data.</text>
</comment>
<evidence type="ECO:0000259" key="3">
    <source>
        <dbReference type="Pfam" id="PF00294"/>
    </source>
</evidence>
<keyword evidence="2 4" id="KW-0418">Kinase</keyword>
<dbReference type="Proteomes" id="UP000605618">
    <property type="component" value="Unassembled WGS sequence"/>
</dbReference>
<feature type="domain" description="Carbohydrate kinase PfkB" evidence="3">
    <location>
        <begin position="22"/>
        <end position="297"/>
    </location>
</feature>
<evidence type="ECO:0000313" key="4">
    <source>
        <dbReference type="EMBL" id="NKS25481.1"/>
    </source>
</evidence>
<dbReference type="PANTHER" id="PTHR10584:SF166">
    <property type="entry name" value="RIBOKINASE"/>
    <property type="match status" value="1"/>
</dbReference>
<dbReference type="EMBL" id="WUYZ01000001">
    <property type="protein sequence ID" value="NKS25481.1"/>
    <property type="molecule type" value="Genomic_DNA"/>
</dbReference>
<dbReference type="InterPro" id="IPR011611">
    <property type="entry name" value="PfkB_dom"/>
</dbReference>
<dbReference type="InterPro" id="IPR029056">
    <property type="entry name" value="Ribokinase-like"/>
</dbReference>
<dbReference type="AlphaFoldDB" id="A0AAE5CEH9"/>
<dbReference type="Gene3D" id="3.40.1190.20">
    <property type="match status" value="1"/>
</dbReference>